<sequence length="329" mass="36199">ESRPAHRRRQALRHRRRVRPAHHGRGLRPLAARPRPVRGDGPRAGAAHQGPGLRPRARRALRPARRGRRGAAHGPRHRGPGPRPGRGRAAGARARRGDRPAHVRQVRDAPAPHEPRAALPADRPARRARGPLSRDGQAALGLGRALHPSRPDPGGGRLLRPLRRRARDGPAAHGRAGVLRRLPQRRGRPLPERDPPLHARVARRGVHQGHRAGRPGARGPRPPHRRGPRRAGALHRPGLPRPRDGPGHHGRQHALRRGLPGARVRRPARALLSRAHRADGVRGGRRAPRRAVRRGPDLHPLLLAARARRGARADRARHRHAARPARAPL</sequence>
<feature type="non-terminal residue" evidence="2">
    <location>
        <position position="1"/>
    </location>
</feature>
<gene>
    <name evidence="2" type="ORF">AVDCRST_MAG13-3566</name>
</gene>
<feature type="compositionally biased region" description="Basic residues" evidence="1">
    <location>
        <begin position="200"/>
        <end position="213"/>
    </location>
</feature>
<proteinExistence type="predicted"/>
<reference evidence="2" key="1">
    <citation type="submission" date="2020-02" db="EMBL/GenBank/DDBJ databases">
        <authorList>
            <person name="Meier V. D."/>
        </authorList>
    </citation>
    <scope>NUCLEOTIDE SEQUENCE</scope>
    <source>
        <strain evidence="2">AVDCRST_MAG13</strain>
    </source>
</reference>
<evidence type="ECO:0000256" key="1">
    <source>
        <dbReference type="SAM" id="MobiDB-lite"/>
    </source>
</evidence>
<accession>A0A6J4TIV7</accession>
<feature type="compositionally biased region" description="Basic residues" evidence="1">
    <location>
        <begin position="1"/>
        <end position="26"/>
    </location>
</feature>
<name>A0A6J4TIV7_9ACTN</name>
<dbReference type="EMBL" id="CADCVO010000555">
    <property type="protein sequence ID" value="CAA9523845.1"/>
    <property type="molecule type" value="Genomic_DNA"/>
</dbReference>
<feature type="compositionally biased region" description="Basic residues" evidence="1">
    <location>
        <begin position="306"/>
        <end position="323"/>
    </location>
</feature>
<feature type="compositionally biased region" description="Basic residues" evidence="1">
    <location>
        <begin position="221"/>
        <end position="233"/>
    </location>
</feature>
<protein>
    <submittedName>
        <fullName evidence="2">Uncharacterized protein</fullName>
    </submittedName>
</protein>
<feature type="non-terminal residue" evidence="2">
    <location>
        <position position="329"/>
    </location>
</feature>
<feature type="compositionally biased region" description="Basic and acidic residues" evidence="1">
    <location>
        <begin position="95"/>
        <end position="116"/>
    </location>
</feature>
<feature type="compositionally biased region" description="Basic residues" evidence="1">
    <location>
        <begin position="55"/>
        <end position="80"/>
    </location>
</feature>
<feature type="region of interest" description="Disordered" evidence="1">
    <location>
        <begin position="1"/>
        <end position="329"/>
    </location>
</feature>
<organism evidence="2">
    <name type="scientific">uncultured Solirubrobacteraceae bacterium</name>
    <dbReference type="NCBI Taxonomy" id="1162706"/>
    <lineage>
        <taxon>Bacteria</taxon>
        <taxon>Bacillati</taxon>
        <taxon>Actinomycetota</taxon>
        <taxon>Thermoleophilia</taxon>
        <taxon>Solirubrobacterales</taxon>
        <taxon>Solirubrobacteraceae</taxon>
        <taxon>environmental samples</taxon>
    </lineage>
</organism>
<feature type="compositionally biased region" description="Basic residues" evidence="1">
    <location>
        <begin position="283"/>
        <end position="293"/>
    </location>
</feature>
<evidence type="ECO:0000313" key="2">
    <source>
        <dbReference type="EMBL" id="CAA9523845.1"/>
    </source>
</evidence>
<dbReference type="AlphaFoldDB" id="A0A6J4TIV7"/>